<evidence type="ECO:0000256" key="1">
    <source>
        <dbReference type="SAM" id="MobiDB-lite"/>
    </source>
</evidence>
<dbReference type="EMBL" id="KQ976690">
    <property type="protein sequence ID" value="KYM78036.1"/>
    <property type="molecule type" value="Genomic_DNA"/>
</dbReference>
<gene>
    <name evidence="2" type="ORF">ALC53_11503</name>
</gene>
<evidence type="ECO:0000313" key="2">
    <source>
        <dbReference type="EMBL" id="KYM78036.1"/>
    </source>
</evidence>
<organism evidence="2 3">
    <name type="scientific">Atta colombica</name>
    <dbReference type="NCBI Taxonomy" id="520822"/>
    <lineage>
        <taxon>Eukaryota</taxon>
        <taxon>Metazoa</taxon>
        <taxon>Ecdysozoa</taxon>
        <taxon>Arthropoda</taxon>
        <taxon>Hexapoda</taxon>
        <taxon>Insecta</taxon>
        <taxon>Pterygota</taxon>
        <taxon>Neoptera</taxon>
        <taxon>Endopterygota</taxon>
        <taxon>Hymenoptera</taxon>
        <taxon>Apocrita</taxon>
        <taxon>Aculeata</taxon>
        <taxon>Formicoidea</taxon>
        <taxon>Formicidae</taxon>
        <taxon>Myrmicinae</taxon>
        <taxon>Atta</taxon>
    </lineage>
</organism>
<sequence>MGRTRRKKGSEVKRGDEQQHEEEKAQTRGLWKDGNGYMSNAGRAASDNPATISCREFNVNADMRVGGRVISKFDKETRPNDADGGERDPGKMAGIRKFIRIPGEENERREYQRKNAKGERKTVKGLSEKGGEEELEKREKSTNKKAKGRRRRKGRRGSIHSNSVVKATACPTARRYLWGGFWVANVAADVTADRVPPPPRCPLFCSCSCFLLLSVLPLPYVDPFCRSDTVRDSFSSSSSEEKSIFQAIPLGHPALQPSPPSRPFSLPALLLPRLLLRHPRICTYTHARAVARFQRSLAYTRLAQRAVTPPPSIADRLSGQMVEKERDGQTSQC</sequence>
<proteinExistence type="predicted"/>
<feature type="compositionally biased region" description="Basic and acidic residues" evidence="1">
    <location>
        <begin position="322"/>
        <end position="333"/>
    </location>
</feature>
<feature type="compositionally biased region" description="Basic residues" evidence="1">
    <location>
        <begin position="143"/>
        <end position="158"/>
    </location>
</feature>
<dbReference type="Proteomes" id="UP000078540">
    <property type="component" value="Unassembled WGS sequence"/>
</dbReference>
<feature type="region of interest" description="Disordered" evidence="1">
    <location>
        <begin position="70"/>
        <end position="162"/>
    </location>
</feature>
<feature type="compositionally biased region" description="Basic and acidic residues" evidence="1">
    <location>
        <begin position="9"/>
        <end position="26"/>
    </location>
</feature>
<feature type="region of interest" description="Disordered" evidence="1">
    <location>
        <begin position="1"/>
        <end position="50"/>
    </location>
</feature>
<name>A0A195B0P9_9HYME</name>
<protein>
    <submittedName>
        <fullName evidence="2">Uncharacterized protein</fullName>
    </submittedName>
</protein>
<evidence type="ECO:0000313" key="3">
    <source>
        <dbReference type="Proteomes" id="UP000078540"/>
    </source>
</evidence>
<feature type="compositionally biased region" description="Basic and acidic residues" evidence="1">
    <location>
        <begin position="71"/>
        <end position="90"/>
    </location>
</feature>
<feature type="region of interest" description="Disordered" evidence="1">
    <location>
        <begin position="310"/>
        <end position="333"/>
    </location>
</feature>
<keyword evidence="3" id="KW-1185">Reference proteome</keyword>
<reference evidence="2 3" key="1">
    <citation type="submission" date="2015-09" db="EMBL/GenBank/DDBJ databases">
        <title>Atta colombica WGS genome.</title>
        <authorList>
            <person name="Nygaard S."/>
            <person name="Hu H."/>
            <person name="Boomsma J."/>
            <person name="Zhang G."/>
        </authorList>
    </citation>
    <scope>NUCLEOTIDE SEQUENCE [LARGE SCALE GENOMIC DNA]</scope>
    <source>
        <strain evidence="2">Treedump-2</strain>
        <tissue evidence="2">Whole body</tissue>
    </source>
</reference>
<accession>A0A195B0P9</accession>
<dbReference type="AlphaFoldDB" id="A0A195B0P9"/>
<feature type="compositionally biased region" description="Basic and acidic residues" evidence="1">
    <location>
        <begin position="102"/>
        <end position="142"/>
    </location>
</feature>